<dbReference type="EMBL" id="JBHTCJ010000021">
    <property type="protein sequence ID" value="MFC7344897.1"/>
    <property type="molecule type" value="Genomic_DNA"/>
</dbReference>
<keyword evidence="3" id="KW-1185">Reference proteome</keyword>
<feature type="region of interest" description="Disordered" evidence="1">
    <location>
        <begin position="150"/>
        <end position="169"/>
    </location>
</feature>
<name>A0ABW2LUS1_9PSEU</name>
<comment type="caution">
    <text evidence="2">The sequence shown here is derived from an EMBL/GenBank/DDBJ whole genome shotgun (WGS) entry which is preliminary data.</text>
</comment>
<sequence length="169" mass="18436">MNINDWLTLQRSSLEKLPFVEQVDVLTALIAEAPKWLSTERATVIDNMRSAGHSDTAIADMLGTTRQALSDLGDGPATNIDGVWARPRLLRETIELLMPHAADSRDLVAALGVLRRRGRPNSVEIRGAALRISRAARNARIDWESLPPGESSTLRRGIAHATDIAQGKA</sequence>
<evidence type="ECO:0008006" key="4">
    <source>
        <dbReference type="Google" id="ProtNLM"/>
    </source>
</evidence>
<evidence type="ECO:0000313" key="3">
    <source>
        <dbReference type="Proteomes" id="UP001596504"/>
    </source>
</evidence>
<dbReference type="Proteomes" id="UP001596504">
    <property type="component" value="Unassembled WGS sequence"/>
</dbReference>
<evidence type="ECO:0000313" key="2">
    <source>
        <dbReference type="EMBL" id="MFC7344897.1"/>
    </source>
</evidence>
<reference evidence="3" key="1">
    <citation type="journal article" date="2019" name="Int. J. Syst. Evol. Microbiol.">
        <title>The Global Catalogue of Microorganisms (GCM) 10K type strain sequencing project: providing services to taxonomists for standard genome sequencing and annotation.</title>
        <authorList>
            <consortium name="The Broad Institute Genomics Platform"/>
            <consortium name="The Broad Institute Genome Sequencing Center for Infectious Disease"/>
            <person name="Wu L."/>
            <person name="Ma J."/>
        </authorList>
    </citation>
    <scope>NUCLEOTIDE SEQUENCE [LARGE SCALE GENOMIC DNA]</scope>
    <source>
        <strain evidence="3">WLHS5</strain>
    </source>
</reference>
<evidence type="ECO:0000256" key="1">
    <source>
        <dbReference type="SAM" id="MobiDB-lite"/>
    </source>
</evidence>
<protein>
    <recommendedName>
        <fullName evidence="4">DUF222 domain-containing protein</fullName>
    </recommendedName>
</protein>
<organism evidence="2 3">
    <name type="scientific">Saccharopolyspora griseoalba</name>
    <dbReference type="NCBI Taxonomy" id="1431848"/>
    <lineage>
        <taxon>Bacteria</taxon>
        <taxon>Bacillati</taxon>
        <taxon>Actinomycetota</taxon>
        <taxon>Actinomycetes</taxon>
        <taxon>Pseudonocardiales</taxon>
        <taxon>Pseudonocardiaceae</taxon>
        <taxon>Saccharopolyspora</taxon>
    </lineage>
</organism>
<accession>A0ABW2LUS1</accession>
<gene>
    <name evidence="2" type="ORF">ACFQRI_26095</name>
</gene>
<dbReference type="RefSeq" id="WP_380673136.1">
    <property type="nucleotide sequence ID" value="NZ_JBHTCJ010000021.1"/>
</dbReference>
<proteinExistence type="predicted"/>